<feature type="transmembrane region" description="Helical" evidence="6">
    <location>
        <begin position="116"/>
        <end position="138"/>
    </location>
</feature>
<feature type="transmembrane region" description="Helical" evidence="6">
    <location>
        <begin position="145"/>
        <end position="163"/>
    </location>
</feature>
<evidence type="ECO:0000256" key="3">
    <source>
        <dbReference type="ARBA" id="ARBA00022692"/>
    </source>
</evidence>
<evidence type="ECO:0000313" key="9">
    <source>
        <dbReference type="Proteomes" id="UP001054945"/>
    </source>
</evidence>
<feature type="transmembrane region" description="Helical" evidence="6">
    <location>
        <begin position="175"/>
        <end position="195"/>
    </location>
</feature>
<evidence type="ECO:0000256" key="5">
    <source>
        <dbReference type="ARBA" id="ARBA00023136"/>
    </source>
</evidence>
<dbReference type="Proteomes" id="UP001054945">
    <property type="component" value="Unassembled WGS sequence"/>
</dbReference>
<comment type="similarity">
    <text evidence="2">Belongs to the G-protein coupled receptor 1 family.</text>
</comment>
<evidence type="ECO:0000256" key="4">
    <source>
        <dbReference type="ARBA" id="ARBA00022989"/>
    </source>
</evidence>
<keyword evidence="3 6" id="KW-0812">Transmembrane</keyword>
<feature type="domain" description="G-protein coupled receptors family 1 profile" evidence="7">
    <location>
        <begin position="56"/>
        <end position="148"/>
    </location>
</feature>
<dbReference type="PANTHER" id="PTHR24244:SF0">
    <property type="entry name" value="G-PROTEIN COUPLED RECEPTORS FAMILY 1 PROFILE DOMAIN-CONTAINING PROTEIN"/>
    <property type="match status" value="1"/>
</dbReference>
<dbReference type="Gene3D" id="1.20.1070.10">
    <property type="entry name" value="Rhodopsin 7-helix transmembrane proteins"/>
    <property type="match status" value="1"/>
</dbReference>
<keyword evidence="5 6" id="KW-0472">Membrane</keyword>
<evidence type="ECO:0000256" key="6">
    <source>
        <dbReference type="SAM" id="Phobius"/>
    </source>
</evidence>
<comment type="caution">
    <text evidence="8">The sequence shown here is derived from an EMBL/GenBank/DDBJ whole genome shotgun (WGS) entry which is preliminary data.</text>
</comment>
<organism evidence="8 9">
    <name type="scientific">Caerostris extrusa</name>
    <name type="common">Bark spider</name>
    <name type="synonym">Caerostris bankana</name>
    <dbReference type="NCBI Taxonomy" id="172846"/>
    <lineage>
        <taxon>Eukaryota</taxon>
        <taxon>Metazoa</taxon>
        <taxon>Ecdysozoa</taxon>
        <taxon>Arthropoda</taxon>
        <taxon>Chelicerata</taxon>
        <taxon>Arachnida</taxon>
        <taxon>Araneae</taxon>
        <taxon>Araneomorphae</taxon>
        <taxon>Entelegynae</taxon>
        <taxon>Araneoidea</taxon>
        <taxon>Araneidae</taxon>
        <taxon>Caerostris</taxon>
    </lineage>
</organism>
<dbReference type="PROSITE" id="PS50262">
    <property type="entry name" value="G_PROTEIN_RECEP_F1_2"/>
    <property type="match status" value="1"/>
</dbReference>
<evidence type="ECO:0000256" key="2">
    <source>
        <dbReference type="ARBA" id="ARBA00010663"/>
    </source>
</evidence>
<sequence length="225" mass="25558">MLKVCQKQVTDGRRSSTYGKHYFPLLTVPSLAGEIPENSTLSSETHRLSAPIFSAVLVCISVDRYSAIVNSLDVIGARKKGKILLRVAWTTSIISSIFEGLLFYRDLPPFIQCGNFSLFTMSNYNAVSIIFCLLTVYFIPSTMIALCYSGFFVWVYLGLVVTNKSGTICSPFTTSHYFFTTALSFIRFVTHRIYLICNSQRLQLRLISRQREEVTADYFIQREDI</sequence>
<evidence type="ECO:0000259" key="7">
    <source>
        <dbReference type="PROSITE" id="PS50262"/>
    </source>
</evidence>
<dbReference type="GO" id="GO:0008188">
    <property type="term" value="F:neuropeptide receptor activity"/>
    <property type="evidence" value="ECO:0007669"/>
    <property type="project" value="InterPro"/>
</dbReference>
<dbReference type="InterPro" id="IPR027294">
    <property type="entry name" value="NPS_rcpt"/>
</dbReference>
<dbReference type="Pfam" id="PF00001">
    <property type="entry name" value="7tm_1"/>
    <property type="match status" value="1"/>
</dbReference>
<dbReference type="EMBL" id="BPLR01018718">
    <property type="protein sequence ID" value="GIZ01755.1"/>
    <property type="molecule type" value="Genomic_DNA"/>
</dbReference>
<dbReference type="InterPro" id="IPR017452">
    <property type="entry name" value="GPCR_Rhodpsn_7TM"/>
</dbReference>
<dbReference type="GO" id="GO:0016020">
    <property type="term" value="C:membrane"/>
    <property type="evidence" value="ECO:0007669"/>
    <property type="project" value="UniProtKB-SubCell"/>
</dbReference>
<dbReference type="PANTHER" id="PTHR24244">
    <property type="entry name" value="NEUROPEPTIDE S RECEPTOR"/>
    <property type="match status" value="1"/>
</dbReference>
<proteinExistence type="inferred from homology"/>
<keyword evidence="9" id="KW-1185">Reference proteome</keyword>
<comment type="subcellular location">
    <subcellularLocation>
        <location evidence="1">Membrane</location>
    </subcellularLocation>
</comment>
<evidence type="ECO:0000256" key="1">
    <source>
        <dbReference type="ARBA" id="ARBA00004370"/>
    </source>
</evidence>
<protein>
    <recommendedName>
        <fullName evidence="7">G-protein coupled receptors family 1 profile domain-containing protein</fullName>
    </recommendedName>
</protein>
<dbReference type="AlphaFoldDB" id="A0AAV4Y415"/>
<gene>
    <name evidence="8" type="ORF">CEXT_285581</name>
</gene>
<reference evidence="8 9" key="1">
    <citation type="submission" date="2021-06" db="EMBL/GenBank/DDBJ databases">
        <title>Caerostris extrusa draft genome.</title>
        <authorList>
            <person name="Kono N."/>
            <person name="Arakawa K."/>
        </authorList>
    </citation>
    <scope>NUCLEOTIDE SEQUENCE [LARGE SCALE GENOMIC DNA]</scope>
</reference>
<evidence type="ECO:0000313" key="8">
    <source>
        <dbReference type="EMBL" id="GIZ01755.1"/>
    </source>
</evidence>
<name>A0AAV4Y415_CAEEX</name>
<feature type="transmembrane region" description="Helical" evidence="6">
    <location>
        <begin position="83"/>
        <end position="104"/>
    </location>
</feature>
<dbReference type="SUPFAM" id="SSF81321">
    <property type="entry name" value="Family A G protein-coupled receptor-like"/>
    <property type="match status" value="1"/>
</dbReference>
<accession>A0AAV4Y415</accession>
<keyword evidence="4 6" id="KW-1133">Transmembrane helix</keyword>
<dbReference type="InterPro" id="IPR000276">
    <property type="entry name" value="GPCR_Rhodpsn"/>
</dbReference>